<keyword evidence="8" id="KW-1185">Reference proteome</keyword>
<keyword evidence="2" id="KW-0690">Ribosome biogenesis</keyword>
<protein>
    <recommendedName>
        <fullName evidence="6">Bms1-type G domain-containing protein</fullName>
    </recommendedName>
</protein>
<dbReference type="EMBL" id="JASNQZ010000006">
    <property type="protein sequence ID" value="KAL0956841.1"/>
    <property type="molecule type" value="Genomic_DNA"/>
</dbReference>
<comment type="caution">
    <text evidence="7">The sequence shown here is derived from an EMBL/GenBank/DDBJ whole genome shotgun (WGS) entry which is preliminary data.</text>
</comment>
<dbReference type="InterPro" id="IPR007034">
    <property type="entry name" value="BMS1_TSR1_C"/>
</dbReference>
<evidence type="ECO:0000313" key="8">
    <source>
        <dbReference type="Proteomes" id="UP001556367"/>
    </source>
</evidence>
<feature type="region of interest" description="Disordered" evidence="5">
    <location>
        <begin position="305"/>
        <end position="480"/>
    </location>
</feature>
<dbReference type="Pfam" id="PF04950">
    <property type="entry name" value="RIBIOP_C"/>
    <property type="match status" value="1"/>
</dbReference>
<keyword evidence="3" id="KW-0539">Nucleus</keyword>
<comment type="similarity">
    <text evidence="4">Belongs to the TRAFAC class translation factor GTPase superfamily. Bms1-like GTPase family. TSR1 subfamily.</text>
</comment>
<dbReference type="PANTHER" id="PTHR12858:SF1">
    <property type="entry name" value="PRE-RRNA-PROCESSING PROTEIN TSR1 HOMOLOG"/>
    <property type="match status" value="1"/>
</dbReference>
<feature type="compositionally biased region" description="Basic and acidic residues" evidence="5">
    <location>
        <begin position="454"/>
        <end position="464"/>
    </location>
</feature>
<feature type="compositionally biased region" description="Acidic residues" evidence="5">
    <location>
        <begin position="418"/>
        <end position="435"/>
    </location>
</feature>
<evidence type="ECO:0000256" key="4">
    <source>
        <dbReference type="ARBA" id="ARBA00038288"/>
    </source>
</evidence>
<feature type="compositionally biased region" description="Basic and acidic residues" evidence="5">
    <location>
        <begin position="28"/>
        <end position="43"/>
    </location>
</feature>
<evidence type="ECO:0000313" key="7">
    <source>
        <dbReference type="EMBL" id="KAL0956841.1"/>
    </source>
</evidence>
<dbReference type="InterPro" id="IPR030387">
    <property type="entry name" value="G_Bms1/Tsr1_dom"/>
</dbReference>
<proteinExistence type="inferred from homology"/>
<feature type="compositionally biased region" description="Acidic residues" evidence="5">
    <location>
        <begin position="398"/>
        <end position="410"/>
    </location>
</feature>
<sequence>MVEAQHHHRPTLKQKNKSFKSKHATKGSLKEAAKGRISRESPKPSHNSSVAAQSRLNRRNNAKQAQTNKRSALISATRVFNGTDGAPRIVAVVPLSADIDVQAAVQCLADSLDQSIDPCATAGVSRMRADRFKTSLQFLTLPYKTMYTTLDACKAADYVLFLLSPTVEVDTWGDTLLRTLQAQGLPDVVTAVAADASIDAKARPGIHKSLLSFIQYFVPSQSRVYDLHSASDRLNALRAVAEGKPADVRWREGRAWVVGEQVEWEEDVLKLTGVVRGASLSANRLVHIPNYGDFQISKIMSAPLPKHSKSGHASMDVEPSVLAEPDPSSADSLVSSNDPDDMANEQTWPTEEEMRGASDVNGDAESDIPIPDAPNGTTPKAVRRIPKGMSEYQAAWIIDEDEEDEGGEDGENGRGSNEEEEDEEMVDMPIDDEPDQSDRDVTFQDLDNEEEERQLESWRNREREEQDDLAFPDELDTPKDVPARTRFQRFRGLRSFRTSPWDAYENLPRDYARIFQFEDFKRTERGVRRRAEEELGVVEPGVRVTVHIQGVPAEATSAAFPMLFSLLQHEHKITVLHFTLQRNTEYDGSVRSKDPVILCVGPRRLAVNPVYSQHTRGGGKGANNVHKFERYLRPGVTSVATTYGPVAFGNQPCVVLRETEDPQAPHLVAMGSFLNPDTTRVIAKRIILTGHPFKVHKKTATVRYMFFNADDVHYFKPIQLHTKHGRTGHIRESLGTHGYFKAHFDGPINQMDTICMSLYKRVFPKWAQLWTEGSRAIAGAGVGAPGKVEAAADAMEE</sequence>
<dbReference type="SMART" id="SM01362">
    <property type="entry name" value="DUF663"/>
    <property type="match status" value="1"/>
</dbReference>
<feature type="compositionally biased region" description="Acidic residues" evidence="5">
    <location>
        <begin position="465"/>
        <end position="475"/>
    </location>
</feature>
<evidence type="ECO:0000256" key="1">
    <source>
        <dbReference type="ARBA" id="ARBA00004604"/>
    </source>
</evidence>
<dbReference type="Pfam" id="PF22298">
    <property type="entry name" value="Tsr1_G-like"/>
    <property type="match status" value="1"/>
</dbReference>
<evidence type="ECO:0000256" key="2">
    <source>
        <dbReference type="ARBA" id="ARBA00022517"/>
    </source>
</evidence>
<evidence type="ECO:0000256" key="3">
    <source>
        <dbReference type="ARBA" id="ARBA00023242"/>
    </source>
</evidence>
<organism evidence="7 8">
    <name type="scientific">Hohenbuehelia grisea</name>
    <dbReference type="NCBI Taxonomy" id="104357"/>
    <lineage>
        <taxon>Eukaryota</taxon>
        <taxon>Fungi</taxon>
        <taxon>Dikarya</taxon>
        <taxon>Basidiomycota</taxon>
        <taxon>Agaricomycotina</taxon>
        <taxon>Agaricomycetes</taxon>
        <taxon>Agaricomycetidae</taxon>
        <taxon>Agaricales</taxon>
        <taxon>Pleurotineae</taxon>
        <taxon>Pleurotaceae</taxon>
        <taxon>Hohenbuehelia</taxon>
    </lineage>
</organism>
<feature type="region of interest" description="Disordered" evidence="5">
    <location>
        <begin position="1"/>
        <end position="70"/>
    </location>
</feature>
<dbReference type="PANTHER" id="PTHR12858">
    <property type="entry name" value="RIBOSOME BIOGENESIS PROTEIN"/>
    <property type="match status" value="1"/>
</dbReference>
<feature type="compositionally biased region" description="Basic residues" evidence="5">
    <location>
        <begin position="1"/>
        <end position="25"/>
    </location>
</feature>
<name>A0ABR3JMS1_9AGAR</name>
<evidence type="ECO:0000259" key="6">
    <source>
        <dbReference type="PROSITE" id="PS51714"/>
    </source>
</evidence>
<dbReference type="SMART" id="SM00785">
    <property type="entry name" value="AARP2CN"/>
    <property type="match status" value="1"/>
</dbReference>
<reference evidence="8" key="1">
    <citation type="submission" date="2024-06" db="EMBL/GenBank/DDBJ databases">
        <title>Multi-omics analyses provide insights into the biosynthesis of the anticancer antibiotic pleurotin in Hohenbuehelia grisea.</title>
        <authorList>
            <person name="Weaver J.A."/>
            <person name="Alberti F."/>
        </authorList>
    </citation>
    <scope>NUCLEOTIDE SEQUENCE [LARGE SCALE GENOMIC DNA]</scope>
    <source>
        <strain evidence="8">T-177</strain>
    </source>
</reference>
<dbReference type="Pfam" id="PF08142">
    <property type="entry name" value="AARP2CN"/>
    <property type="match status" value="1"/>
</dbReference>
<feature type="domain" description="Bms1-type G" evidence="6">
    <location>
        <begin position="86"/>
        <end position="246"/>
    </location>
</feature>
<evidence type="ECO:0000256" key="5">
    <source>
        <dbReference type="SAM" id="MobiDB-lite"/>
    </source>
</evidence>
<dbReference type="InterPro" id="IPR039761">
    <property type="entry name" value="Bms1/Tsr1"/>
</dbReference>
<gene>
    <name evidence="7" type="ORF">HGRIS_002954</name>
</gene>
<accession>A0ABR3JMS1</accession>
<comment type="subcellular location">
    <subcellularLocation>
        <location evidence="1">Nucleus</location>
        <location evidence="1">Nucleolus</location>
    </subcellularLocation>
</comment>
<feature type="compositionally biased region" description="Polar residues" evidence="5">
    <location>
        <begin position="44"/>
        <end position="55"/>
    </location>
</feature>
<dbReference type="PROSITE" id="PS51714">
    <property type="entry name" value="G_BMS1"/>
    <property type="match status" value="1"/>
</dbReference>
<dbReference type="InterPro" id="IPR012948">
    <property type="entry name" value="AARP2CN"/>
</dbReference>
<dbReference type="Proteomes" id="UP001556367">
    <property type="component" value="Unassembled WGS sequence"/>
</dbReference>